<dbReference type="GO" id="GO:0005576">
    <property type="term" value="C:extracellular region"/>
    <property type="evidence" value="ECO:0007669"/>
    <property type="project" value="InterPro"/>
</dbReference>
<feature type="region of interest" description="Disordered" evidence="1">
    <location>
        <begin position="240"/>
        <end position="277"/>
    </location>
</feature>
<evidence type="ECO:0000313" key="4">
    <source>
        <dbReference type="EMBL" id="CAG7834262.1"/>
    </source>
</evidence>
<keyword evidence="5" id="KW-1185">Reference proteome</keyword>
<comment type="caution">
    <text evidence="4">The sequence shown here is derived from an EMBL/GenBank/DDBJ whole genome shotgun (WGS) entry which is preliminary data.</text>
</comment>
<evidence type="ECO:0000256" key="1">
    <source>
        <dbReference type="SAM" id="MobiDB-lite"/>
    </source>
</evidence>
<gene>
    <name evidence="4" type="ORF">AFUS01_LOCUS43786</name>
</gene>
<dbReference type="Proteomes" id="UP000708208">
    <property type="component" value="Unassembled WGS sequence"/>
</dbReference>
<keyword evidence="2" id="KW-0732">Signal</keyword>
<evidence type="ECO:0000259" key="3">
    <source>
        <dbReference type="Pfam" id="PF00095"/>
    </source>
</evidence>
<dbReference type="EMBL" id="CAJVCH010570173">
    <property type="protein sequence ID" value="CAG7834262.1"/>
    <property type="molecule type" value="Genomic_DNA"/>
</dbReference>
<reference evidence="4" key="1">
    <citation type="submission" date="2021-06" db="EMBL/GenBank/DDBJ databases">
        <authorList>
            <person name="Hodson N. C."/>
            <person name="Mongue J. A."/>
            <person name="Jaron S. K."/>
        </authorList>
    </citation>
    <scope>NUCLEOTIDE SEQUENCE</scope>
</reference>
<feature type="domain" description="WAP" evidence="3">
    <location>
        <begin position="301"/>
        <end position="318"/>
    </location>
</feature>
<dbReference type="OrthoDB" id="10425799at2759"/>
<evidence type="ECO:0000256" key="2">
    <source>
        <dbReference type="SAM" id="SignalP"/>
    </source>
</evidence>
<sequence>MGYGTRSAIFFAFIGVFTQSSSGEPNFCGMKDPDPEKTCVSLRLPWQEEPIYFCTDKGTFKYRNQCGNHPMHCGSHWSRETLLLATPWDCCPISSIPDNCVNAQCPPAPFNRTCQSIPPPGDNPWECCPKYNCDEVGAGGSNKDCHYKKLEPGCSSPPKDKMNCVGFFDLHGCCTQYQCDGEGKPGMCPMQAGAMKFSGRVMSPVNIQIQPNQTMDMKDSTMVPTTMDSMPTRQKRSVRAHKHMEPPPPHHNGGGFHNSHTKMAPGEASMGMGPGAGAVIGHEKHSYSIAVEPYPVGPLNLQCVGDYNCPGTMKCCSGDMRVYSDGVALTRNTHPTHGFCVEPVMQ</sequence>
<protein>
    <recommendedName>
        <fullName evidence="3">WAP domain-containing protein</fullName>
    </recommendedName>
</protein>
<dbReference type="GO" id="GO:0030414">
    <property type="term" value="F:peptidase inhibitor activity"/>
    <property type="evidence" value="ECO:0007669"/>
    <property type="project" value="InterPro"/>
</dbReference>
<dbReference type="AlphaFoldDB" id="A0A8J2LPW2"/>
<organism evidence="4 5">
    <name type="scientific">Allacma fusca</name>
    <dbReference type="NCBI Taxonomy" id="39272"/>
    <lineage>
        <taxon>Eukaryota</taxon>
        <taxon>Metazoa</taxon>
        <taxon>Ecdysozoa</taxon>
        <taxon>Arthropoda</taxon>
        <taxon>Hexapoda</taxon>
        <taxon>Collembola</taxon>
        <taxon>Symphypleona</taxon>
        <taxon>Sminthuridae</taxon>
        <taxon>Allacma</taxon>
    </lineage>
</organism>
<name>A0A8J2LPW2_9HEXA</name>
<feature type="signal peptide" evidence="2">
    <location>
        <begin position="1"/>
        <end position="23"/>
    </location>
</feature>
<accession>A0A8J2LPW2</accession>
<dbReference type="InterPro" id="IPR008197">
    <property type="entry name" value="WAP_dom"/>
</dbReference>
<evidence type="ECO:0000313" key="5">
    <source>
        <dbReference type="Proteomes" id="UP000708208"/>
    </source>
</evidence>
<dbReference type="Pfam" id="PF00095">
    <property type="entry name" value="WAP"/>
    <property type="match status" value="1"/>
</dbReference>
<proteinExistence type="predicted"/>
<feature type="chain" id="PRO_5035266551" description="WAP domain-containing protein" evidence="2">
    <location>
        <begin position="24"/>
        <end position="346"/>
    </location>
</feature>